<name>A0A4U0FEB9_9BACL</name>
<accession>A0A4U0FEB9</accession>
<dbReference type="EMBL" id="SUPK01000003">
    <property type="protein sequence ID" value="TJY42634.1"/>
    <property type="molecule type" value="Genomic_DNA"/>
</dbReference>
<keyword evidence="2" id="KW-1185">Reference proteome</keyword>
<organism evidence="1 2">
    <name type="scientific">Cohnella pontilimi</name>
    <dbReference type="NCBI Taxonomy" id="2564100"/>
    <lineage>
        <taxon>Bacteria</taxon>
        <taxon>Bacillati</taxon>
        <taxon>Bacillota</taxon>
        <taxon>Bacilli</taxon>
        <taxon>Bacillales</taxon>
        <taxon>Paenibacillaceae</taxon>
        <taxon>Cohnella</taxon>
    </lineage>
</organism>
<evidence type="ECO:0000313" key="1">
    <source>
        <dbReference type="EMBL" id="TJY42634.1"/>
    </source>
</evidence>
<reference evidence="1 2" key="1">
    <citation type="submission" date="2019-04" db="EMBL/GenBank/DDBJ databases">
        <title>Cohnella sp. nov., isolated from soil.</title>
        <authorList>
            <person name="Kim W."/>
        </authorList>
    </citation>
    <scope>NUCLEOTIDE SEQUENCE [LARGE SCALE GENOMIC DNA]</scope>
    <source>
        <strain evidence="1 2">CAU 1483</strain>
    </source>
</reference>
<dbReference type="OrthoDB" id="4625025at2"/>
<evidence type="ECO:0000313" key="2">
    <source>
        <dbReference type="Proteomes" id="UP000309673"/>
    </source>
</evidence>
<proteinExistence type="predicted"/>
<comment type="caution">
    <text evidence="1">The sequence shown here is derived from an EMBL/GenBank/DDBJ whole genome shotgun (WGS) entry which is preliminary data.</text>
</comment>
<sequence>MATILTANRSNVLVNGKALEGLQEIAFQTVKSYSDVSAIGTDERVGIVYGMTKINGTLRVRSASDELEQLLVSKGSFQIMASIKYDTPEGEGTKLITLDECQLHGKSFGLSAGGVVEVIYQFSSTREQ</sequence>
<dbReference type="AlphaFoldDB" id="A0A4U0FEB9"/>
<gene>
    <name evidence="1" type="ORF">E5161_07210</name>
</gene>
<dbReference type="Proteomes" id="UP000309673">
    <property type="component" value="Unassembled WGS sequence"/>
</dbReference>
<evidence type="ECO:0008006" key="3">
    <source>
        <dbReference type="Google" id="ProtNLM"/>
    </source>
</evidence>
<dbReference type="RefSeq" id="WP_136777053.1">
    <property type="nucleotide sequence ID" value="NZ_SUPK01000003.1"/>
</dbReference>
<protein>
    <recommendedName>
        <fullName evidence="3">Tail tube protein</fullName>
    </recommendedName>
</protein>